<evidence type="ECO:0000256" key="11">
    <source>
        <dbReference type="ARBA" id="ARBA00023167"/>
    </source>
</evidence>
<keyword evidence="9 13" id="KW-0521">NADP</keyword>
<keyword evidence="7 13" id="KW-0028">Amino-acid biosynthesis</keyword>
<evidence type="ECO:0000256" key="5">
    <source>
        <dbReference type="ARBA" id="ARBA00013213"/>
    </source>
</evidence>
<proteinExistence type="inferred from homology"/>
<dbReference type="PROSITE" id="PS01042">
    <property type="entry name" value="HOMOSER_DHGENASE"/>
    <property type="match status" value="1"/>
</dbReference>
<evidence type="ECO:0000313" key="18">
    <source>
        <dbReference type="EMBL" id="BDA39831.1"/>
    </source>
</evidence>
<dbReference type="InterPro" id="IPR019811">
    <property type="entry name" value="HDH_CS"/>
</dbReference>
<dbReference type="InterPro" id="IPR036291">
    <property type="entry name" value="NAD(P)-bd_dom_sf"/>
</dbReference>
<comment type="pathway">
    <text evidence="3 13">Amino-acid biosynthesis; L-methionine biosynthesis via de novo pathway; L-homoserine from L-aspartate: step 3/3.</text>
</comment>
<organism evidence="18 19">
    <name type="scientific">cyanobacterium endosymbiont of Braarudosphaera bigelowii</name>
    <dbReference type="NCBI Taxonomy" id="1285375"/>
    <lineage>
        <taxon>Bacteria</taxon>
        <taxon>Bacillati</taxon>
        <taxon>Cyanobacteriota</taxon>
        <taxon>Cyanophyceae</taxon>
        <taxon>Oscillatoriophycideae</taxon>
        <taxon>Chroococcales</taxon>
        <taxon>Aphanothecaceae</taxon>
        <taxon>Candidatus Atelocyanobacterium</taxon>
        <taxon>Candidatus Atelocyanobacterium thalassae</taxon>
    </lineage>
</organism>
<dbReference type="Proteomes" id="UP001319803">
    <property type="component" value="Chromosome"/>
</dbReference>
<dbReference type="Gene3D" id="3.30.70.260">
    <property type="match status" value="1"/>
</dbReference>
<dbReference type="InterPro" id="IPR005106">
    <property type="entry name" value="Asp/hSer_DH_NAD-bd"/>
</dbReference>
<comment type="catalytic activity">
    <reaction evidence="12">
        <text>L-homoserine + NADP(+) = L-aspartate 4-semialdehyde + NADPH + H(+)</text>
        <dbReference type="Rhea" id="RHEA:15761"/>
        <dbReference type="ChEBI" id="CHEBI:15378"/>
        <dbReference type="ChEBI" id="CHEBI:57476"/>
        <dbReference type="ChEBI" id="CHEBI:57783"/>
        <dbReference type="ChEBI" id="CHEBI:58349"/>
        <dbReference type="ChEBI" id="CHEBI:537519"/>
        <dbReference type="EC" id="1.1.1.3"/>
    </reaction>
    <physiologicalReaction direction="right-to-left" evidence="12">
        <dbReference type="Rhea" id="RHEA:15763"/>
    </physiologicalReaction>
</comment>
<dbReference type="InterPro" id="IPR002912">
    <property type="entry name" value="ACT_dom"/>
</dbReference>
<keyword evidence="11 13" id="KW-0486">Methionine biosynthesis</keyword>
<evidence type="ECO:0000256" key="3">
    <source>
        <dbReference type="ARBA" id="ARBA00005062"/>
    </source>
</evidence>
<dbReference type="RefSeq" id="WP_229636830.1">
    <property type="nucleotide sequence ID" value="NZ_AP024987.1"/>
</dbReference>
<dbReference type="Gene3D" id="3.30.360.10">
    <property type="entry name" value="Dihydrodipicolinate Reductase, domain 2"/>
    <property type="match status" value="1"/>
</dbReference>
<evidence type="ECO:0000259" key="16">
    <source>
        <dbReference type="Pfam" id="PF01842"/>
    </source>
</evidence>
<dbReference type="Pfam" id="PF03447">
    <property type="entry name" value="NAD_binding_3"/>
    <property type="match status" value="1"/>
</dbReference>
<feature type="domain" description="Homoserine dehydrogenase catalytic" evidence="15">
    <location>
        <begin position="134"/>
        <end position="316"/>
    </location>
</feature>
<dbReference type="InterPro" id="IPR045865">
    <property type="entry name" value="ACT-like_dom_sf"/>
</dbReference>
<feature type="domain" description="ACT" evidence="16">
    <location>
        <begin position="356"/>
        <end position="417"/>
    </location>
</feature>
<dbReference type="Pfam" id="PF01842">
    <property type="entry name" value="ACT"/>
    <property type="match status" value="1"/>
</dbReference>
<feature type="domain" description="Aspartate/homoserine dehydrogenase NAD-binding" evidence="17">
    <location>
        <begin position="9"/>
        <end position="123"/>
    </location>
</feature>
<dbReference type="Gene3D" id="3.40.50.720">
    <property type="entry name" value="NAD(P)-binding Rossmann-like Domain"/>
    <property type="match status" value="1"/>
</dbReference>
<comment type="pathway">
    <text evidence="2 13">Amino-acid biosynthesis; L-threonine biosynthesis; L-threonine from L-aspartate: step 3/5.</text>
</comment>
<keyword evidence="19" id="KW-1185">Reference proteome</keyword>
<evidence type="ECO:0000256" key="9">
    <source>
        <dbReference type="ARBA" id="ARBA00022857"/>
    </source>
</evidence>
<dbReference type="PANTHER" id="PTHR43331">
    <property type="entry name" value="HOMOSERINE DEHYDROGENASE"/>
    <property type="match status" value="1"/>
</dbReference>
<evidence type="ECO:0000256" key="13">
    <source>
        <dbReference type="RuleBase" id="RU000579"/>
    </source>
</evidence>
<dbReference type="NCBIfam" id="NF004976">
    <property type="entry name" value="PRK06349.1"/>
    <property type="match status" value="1"/>
</dbReference>
<comment type="similarity">
    <text evidence="4 14">Belongs to the homoserine dehydrogenase family.</text>
</comment>
<comment type="cofactor">
    <cofactor evidence="1">
        <name>a metal cation</name>
        <dbReference type="ChEBI" id="CHEBI:25213"/>
    </cofactor>
</comment>
<accession>A0ABN6JZC2</accession>
<dbReference type="PIRSF" id="PIRSF000098">
    <property type="entry name" value="Homoser_dehydrog"/>
    <property type="match status" value="1"/>
</dbReference>
<dbReference type="EC" id="1.1.1.3" evidence="5 13"/>
<evidence type="ECO:0000313" key="19">
    <source>
        <dbReference type="Proteomes" id="UP001319803"/>
    </source>
</evidence>
<evidence type="ECO:0000256" key="12">
    <source>
        <dbReference type="ARBA" id="ARBA00048841"/>
    </source>
</evidence>
<dbReference type="PANTHER" id="PTHR43331:SF1">
    <property type="entry name" value="HOMOSERINE DEHYDROGENASE"/>
    <property type="match status" value="1"/>
</dbReference>
<evidence type="ECO:0000256" key="4">
    <source>
        <dbReference type="ARBA" id="ARBA00006753"/>
    </source>
</evidence>
<dbReference type="SUPFAM" id="SSF55021">
    <property type="entry name" value="ACT-like"/>
    <property type="match status" value="1"/>
</dbReference>
<evidence type="ECO:0000256" key="10">
    <source>
        <dbReference type="ARBA" id="ARBA00023002"/>
    </source>
</evidence>
<evidence type="ECO:0000259" key="15">
    <source>
        <dbReference type="Pfam" id="PF00742"/>
    </source>
</evidence>
<evidence type="ECO:0000256" key="7">
    <source>
        <dbReference type="ARBA" id="ARBA00022605"/>
    </source>
</evidence>
<evidence type="ECO:0000256" key="1">
    <source>
        <dbReference type="ARBA" id="ARBA00001920"/>
    </source>
</evidence>
<dbReference type="SUPFAM" id="SSF55347">
    <property type="entry name" value="Glyceraldehyde-3-phosphate dehydrogenase-like, C-terminal domain"/>
    <property type="match status" value="1"/>
</dbReference>
<dbReference type="CDD" id="cd04881">
    <property type="entry name" value="ACT_HSDH-Hom"/>
    <property type="match status" value="1"/>
</dbReference>
<evidence type="ECO:0000256" key="2">
    <source>
        <dbReference type="ARBA" id="ARBA00005056"/>
    </source>
</evidence>
<sequence length="432" mass="46260">MTIKIGLLGLGVVGTGVAKIILDPSGRNSLLNEISIVKIGVRSLDKSRQIDLPPNIIGTDLESIVNDPDIDIIVELLGGLEPARTLILKAITNKKHIVTANKAVMALHGDEIYKEAYIAGINVLSEATVGGGIPIVKALKQSLGANRIESIVGIINGTTNYILTKMASTDTKFETVLMEAQALGYAESDPSADIDGLDAADKIAILASLGFGIQINRNDIYYEGIRGINSIDIKYAKQLGFVIKLLAIVKKVENNTSKKLQLRVHPTLVPREHPLAHVNGVYNAVLVEGSPLGEVMFFGEGAGSGPTASAVVSDIINIADALKKNTIIDSISPSPHRINNNSYEITSIESIKTPFYVRFLSKDLPGVIGHLGTMFGKYNVSLKSVVQIGFQGNLAEIVVITHHVDEGSFRTALNKMCTLEAIDCIPSVLRVL</sequence>
<evidence type="ECO:0000256" key="14">
    <source>
        <dbReference type="RuleBase" id="RU004171"/>
    </source>
</evidence>
<dbReference type="InterPro" id="IPR016204">
    <property type="entry name" value="HDH"/>
</dbReference>
<dbReference type="EMBL" id="AP024987">
    <property type="protein sequence ID" value="BDA39831.1"/>
    <property type="molecule type" value="Genomic_DNA"/>
</dbReference>
<dbReference type="Pfam" id="PF00742">
    <property type="entry name" value="Homoserine_dh"/>
    <property type="match status" value="1"/>
</dbReference>
<protein>
    <recommendedName>
        <fullName evidence="6 13">Homoserine dehydrogenase</fullName>
        <ecNumber evidence="5 13">1.1.1.3</ecNumber>
    </recommendedName>
</protein>
<name>A0ABN6JZC2_9CHRO</name>
<gene>
    <name evidence="18" type="ORF">CPARK_000067100</name>
</gene>
<reference evidence="18 19" key="1">
    <citation type="submission" date="2021-08" db="EMBL/GenBank/DDBJ databases">
        <title>Endosymbiont genome of Braarudosphaera bigelowii.</title>
        <authorList>
            <person name="Suzuki S."/>
            <person name="Ishida K."/>
        </authorList>
    </citation>
    <scope>NUCLEOTIDE SEQUENCE [LARGE SCALE GENOMIC DNA]</scope>
    <source>
        <strain evidence="18">CPSB-1</strain>
    </source>
</reference>
<keyword evidence="10 13" id="KW-0560">Oxidoreductase</keyword>
<keyword evidence="8 13" id="KW-0791">Threonine biosynthesis</keyword>
<evidence type="ECO:0000256" key="6">
    <source>
        <dbReference type="ARBA" id="ARBA00013376"/>
    </source>
</evidence>
<dbReference type="SUPFAM" id="SSF51735">
    <property type="entry name" value="NAD(P)-binding Rossmann-fold domains"/>
    <property type="match status" value="1"/>
</dbReference>
<dbReference type="InterPro" id="IPR001342">
    <property type="entry name" value="HDH_cat"/>
</dbReference>
<evidence type="ECO:0000256" key="8">
    <source>
        <dbReference type="ARBA" id="ARBA00022697"/>
    </source>
</evidence>
<evidence type="ECO:0000259" key="17">
    <source>
        <dbReference type="Pfam" id="PF03447"/>
    </source>
</evidence>